<name>A0ABU8SIH1_9LACO</name>
<sequence>MSEFVPENMREVRHAMVDFEDEGKHVDQDEFIGKNVESLFQIYLDEAEEGHYDTARLTKPNLLQVFDLTNQVIHEEVANGDSFADDFKTDSEKLLMHLSDVAYDVAAQ</sequence>
<organism evidence="1 2">
    <name type="scientific">Nicoliella lavandulae</name>
    <dbReference type="NCBI Taxonomy" id="3082954"/>
    <lineage>
        <taxon>Bacteria</taxon>
        <taxon>Bacillati</taxon>
        <taxon>Bacillota</taxon>
        <taxon>Bacilli</taxon>
        <taxon>Lactobacillales</taxon>
        <taxon>Lactobacillaceae</taxon>
        <taxon>Nicoliella</taxon>
    </lineage>
</organism>
<dbReference type="Proteomes" id="UP001370590">
    <property type="component" value="Unassembled WGS sequence"/>
</dbReference>
<evidence type="ECO:0000313" key="2">
    <source>
        <dbReference type="Proteomes" id="UP001370590"/>
    </source>
</evidence>
<dbReference type="RefSeq" id="WP_339959554.1">
    <property type="nucleotide sequence ID" value="NZ_JAWMWH010000001.1"/>
</dbReference>
<proteinExistence type="predicted"/>
<accession>A0ABU8SIH1</accession>
<reference evidence="1 2" key="1">
    <citation type="submission" date="2023-10" db="EMBL/GenBank/DDBJ databases">
        <title>Nicoliella lavandulae sp. nov. isolated from Lavandula angustifolia flowers.</title>
        <authorList>
            <person name="Alcantara C."/>
            <person name="Zuniga M."/>
            <person name="Landete J.M."/>
            <person name="Monedero V."/>
        </authorList>
    </citation>
    <scope>NUCLEOTIDE SEQUENCE [LARGE SCALE GENOMIC DNA]</scope>
    <source>
        <strain evidence="1 2">Es01</strain>
    </source>
</reference>
<comment type="caution">
    <text evidence="1">The sequence shown here is derived from an EMBL/GenBank/DDBJ whole genome shotgun (WGS) entry which is preliminary data.</text>
</comment>
<protein>
    <submittedName>
        <fullName evidence="1">Uncharacterized protein</fullName>
    </submittedName>
</protein>
<dbReference type="EMBL" id="JAWMWH010000001">
    <property type="protein sequence ID" value="MEJ6399711.1"/>
    <property type="molecule type" value="Genomic_DNA"/>
</dbReference>
<evidence type="ECO:0000313" key="1">
    <source>
        <dbReference type="EMBL" id="MEJ6399711.1"/>
    </source>
</evidence>
<gene>
    <name evidence="1" type="ORF">R4146_00725</name>
</gene>
<keyword evidence="2" id="KW-1185">Reference proteome</keyword>